<reference evidence="7" key="1">
    <citation type="submission" date="2019-03" db="EMBL/GenBank/DDBJ databases">
        <title>Improved annotation for the trematode Fasciola hepatica.</title>
        <authorList>
            <person name="Choi Y.-J."/>
            <person name="Martin J."/>
            <person name="Mitreva M."/>
        </authorList>
    </citation>
    <scope>NUCLEOTIDE SEQUENCE [LARGE SCALE GENOMIC DNA]</scope>
</reference>
<evidence type="ECO:0000256" key="2">
    <source>
        <dbReference type="ARBA" id="ARBA00022801"/>
    </source>
</evidence>
<organism evidence="7 8">
    <name type="scientific">Fasciola hepatica</name>
    <name type="common">Liver fluke</name>
    <dbReference type="NCBI Taxonomy" id="6192"/>
    <lineage>
        <taxon>Eukaryota</taxon>
        <taxon>Metazoa</taxon>
        <taxon>Spiralia</taxon>
        <taxon>Lophotrochozoa</taxon>
        <taxon>Platyhelminthes</taxon>
        <taxon>Trematoda</taxon>
        <taxon>Digenea</taxon>
        <taxon>Plagiorchiida</taxon>
        <taxon>Echinostomata</taxon>
        <taxon>Echinostomatoidea</taxon>
        <taxon>Fasciolidae</taxon>
        <taxon>Fasciola</taxon>
    </lineage>
</organism>
<keyword evidence="1" id="KW-0547">Nucleotide-binding</keyword>
<evidence type="ECO:0000256" key="5">
    <source>
        <dbReference type="ARBA" id="ARBA00047984"/>
    </source>
</evidence>
<dbReference type="GO" id="GO:0070478">
    <property type="term" value="P:nuclear-transcribed mRNA catabolic process, 3'-5' exonucleolytic nonsense-mediated decay"/>
    <property type="evidence" value="ECO:0007669"/>
    <property type="project" value="TreeGrafter"/>
</dbReference>
<gene>
    <name evidence="7" type="ORF">D915_010495</name>
</gene>
<evidence type="ECO:0000256" key="1">
    <source>
        <dbReference type="ARBA" id="ARBA00022741"/>
    </source>
</evidence>
<dbReference type="GO" id="GO:0055087">
    <property type="term" value="C:Ski complex"/>
    <property type="evidence" value="ECO:0007669"/>
    <property type="project" value="TreeGrafter"/>
</dbReference>
<dbReference type="PANTHER" id="PTHR12131:SF1">
    <property type="entry name" value="ATP-DEPENDENT RNA HELICASE SUPV3L1, MITOCHONDRIAL-RELATED"/>
    <property type="match status" value="1"/>
</dbReference>
<protein>
    <submittedName>
        <fullName evidence="7">Helicase SKI2W</fullName>
    </submittedName>
</protein>
<feature type="compositionally biased region" description="Gly residues" evidence="6">
    <location>
        <begin position="232"/>
        <end position="252"/>
    </location>
</feature>
<dbReference type="Proteomes" id="UP000230066">
    <property type="component" value="Unassembled WGS sequence"/>
</dbReference>
<keyword evidence="4" id="KW-0067">ATP-binding</keyword>
<evidence type="ECO:0000256" key="3">
    <source>
        <dbReference type="ARBA" id="ARBA00022806"/>
    </source>
</evidence>
<accession>A0A2H1BT80</accession>
<keyword evidence="2" id="KW-0378">Hydrolase</keyword>
<feature type="region of interest" description="Disordered" evidence="6">
    <location>
        <begin position="221"/>
        <end position="254"/>
    </location>
</feature>
<feature type="compositionally biased region" description="Low complexity" evidence="6">
    <location>
        <begin position="221"/>
        <end position="231"/>
    </location>
</feature>
<dbReference type="Gene3D" id="3.40.50.300">
    <property type="entry name" value="P-loop containing nucleotide triphosphate hydrolases"/>
    <property type="match status" value="3"/>
</dbReference>
<dbReference type="AlphaFoldDB" id="A0A2H1BT80"/>
<comment type="catalytic activity">
    <reaction evidence="5">
        <text>ATP + H2O = ADP + phosphate + H(+)</text>
        <dbReference type="Rhea" id="RHEA:13065"/>
        <dbReference type="ChEBI" id="CHEBI:15377"/>
        <dbReference type="ChEBI" id="CHEBI:15378"/>
        <dbReference type="ChEBI" id="CHEBI:30616"/>
        <dbReference type="ChEBI" id="CHEBI:43474"/>
        <dbReference type="ChEBI" id="CHEBI:456216"/>
        <dbReference type="EC" id="3.6.4.13"/>
    </reaction>
</comment>
<dbReference type="InterPro" id="IPR027417">
    <property type="entry name" value="P-loop_NTPase"/>
</dbReference>
<evidence type="ECO:0000313" key="8">
    <source>
        <dbReference type="Proteomes" id="UP000230066"/>
    </source>
</evidence>
<keyword evidence="3 7" id="KW-0347">Helicase</keyword>
<evidence type="ECO:0000256" key="4">
    <source>
        <dbReference type="ARBA" id="ARBA00022840"/>
    </source>
</evidence>
<proteinExistence type="predicted"/>
<evidence type="ECO:0000256" key="6">
    <source>
        <dbReference type="SAM" id="MobiDB-lite"/>
    </source>
</evidence>
<sequence length="300" mass="33219">MWLGVVRLLQERELMPAIAFGFSRHSLEVLAEHLSSVDLLSKSEKNEVQQFLRFSIKNRLKGPDSRLPSVLFISGLVKRGIAVHHAGMLPLLKEVHYLNDAERGHVWEQIMIMLPKHVVLVMLSATVPNTLEFADWLGRIRGSEIHVVATDKRPVPLEHYLFTGLDGQATSKQLHLVVDRHGQFHVPGYKQAIIAFNEPKTKKPKGEKDTSRAEELAALAQQARGGRPAPEGVGGRGGASGRGGGKGGGKHPIGGKLNTPGRWNYMPCEQSLIFFYLFLQLFMPVVPRCFSLPLCTETTA</sequence>
<dbReference type="GO" id="GO:0003724">
    <property type="term" value="F:RNA helicase activity"/>
    <property type="evidence" value="ECO:0007669"/>
    <property type="project" value="UniProtKB-EC"/>
</dbReference>
<keyword evidence="8" id="KW-1185">Reference proteome</keyword>
<dbReference type="InterPro" id="IPR050699">
    <property type="entry name" value="RNA-DNA_Helicase"/>
</dbReference>
<dbReference type="SUPFAM" id="SSF52540">
    <property type="entry name" value="P-loop containing nucleoside triphosphate hydrolases"/>
    <property type="match status" value="1"/>
</dbReference>
<evidence type="ECO:0000313" key="7">
    <source>
        <dbReference type="EMBL" id="THD18830.1"/>
    </source>
</evidence>
<name>A0A2H1BT80_FASHE</name>
<dbReference type="GO" id="GO:0016787">
    <property type="term" value="F:hydrolase activity"/>
    <property type="evidence" value="ECO:0007669"/>
    <property type="project" value="UniProtKB-KW"/>
</dbReference>
<comment type="caution">
    <text evidence="7">The sequence shown here is derived from an EMBL/GenBank/DDBJ whole genome shotgun (WGS) entry which is preliminary data.</text>
</comment>
<dbReference type="GO" id="GO:0005524">
    <property type="term" value="F:ATP binding"/>
    <property type="evidence" value="ECO:0007669"/>
    <property type="project" value="UniProtKB-KW"/>
</dbReference>
<dbReference type="PANTHER" id="PTHR12131">
    <property type="entry name" value="ATP-DEPENDENT RNA AND DNA HELICASE"/>
    <property type="match status" value="1"/>
</dbReference>
<dbReference type="EMBL" id="JXXN02008360">
    <property type="protein sequence ID" value="THD18830.1"/>
    <property type="molecule type" value="Genomic_DNA"/>
</dbReference>